<accession>A0A382C478</accession>
<dbReference type="SUPFAM" id="SSF141734">
    <property type="entry name" value="HisI-like"/>
    <property type="match status" value="1"/>
</dbReference>
<dbReference type="InterPro" id="IPR038019">
    <property type="entry name" value="PRib_AMP_CycHydrolase_sf"/>
</dbReference>
<comment type="catalytic activity">
    <reaction evidence="1">
        <text>1-(5-phospho-beta-D-ribosyl)-5'-AMP + H2O = 1-(5-phospho-beta-D-ribosyl)-5-[(5-phospho-beta-D-ribosylamino)methylideneamino]imidazole-4-carboxamide</text>
        <dbReference type="Rhea" id="RHEA:20049"/>
        <dbReference type="ChEBI" id="CHEBI:15377"/>
        <dbReference type="ChEBI" id="CHEBI:58435"/>
        <dbReference type="ChEBI" id="CHEBI:59457"/>
        <dbReference type="EC" id="3.5.4.19"/>
    </reaction>
</comment>
<evidence type="ECO:0000256" key="5">
    <source>
        <dbReference type="ARBA" id="ARBA00022605"/>
    </source>
</evidence>
<sequence>MLGYMSPGSLKKTLDGGQVWFYSRSRQELWKKGEISGNFIDFKEAFLDCDGDTLLLKVEPTGPVCHTGQQTCFFEKLDDNPEYQPYNTGSGILEELFSTIQDRKTEKPASSYTVQLLEAGIPRIAQKVIEEAGETALSASTGDIASVPEEVADLLYHTLVLLSATGIKPENVWDVLRKRRL</sequence>
<evidence type="ECO:0000256" key="10">
    <source>
        <dbReference type="ARBA" id="ARBA00023268"/>
    </source>
</evidence>
<keyword evidence="5" id="KW-0028">Amino-acid biosynthesis</keyword>
<dbReference type="EMBL" id="UINC01032443">
    <property type="protein sequence ID" value="SVB20113.1"/>
    <property type="molecule type" value="Genomic_DNA"/>
</dbReference>
<dbReference type="PANTHER" id="PTHR42945:SF1">
    <property type="entry name" value="HISTIDINE BIOSYNTHESIS BIFUNCTIONAL PROTEIN HIS7"/>
    <property type="match status" value="1"/>
</dbReference>
<dbReference type="CDD" id="cd11534">
    <property type="entry name" value="NTP-PPase_HisIE_like"/>
    <property type="match status" value="1"/>
</dbReference>
<organism evidence="12">
    <name type="scientific">marine metagenome</name>
    <dbReference type="NCBI Taxonomy" id="408172"/>
    <lineage>
        <taxon>unclassified sequences</taxon>
        <taxon>metagenomes</taxon>
        <taxon>ecological metagenomes</taxon>
    </lineage>
</organism>
<dbReference type="AlphaFoldDB" id="A0A382C478"/>
<dbReference type="NCBIfam" id="NF002747">
    <property type="entry name" value="PRK02759.1"/>
    <property type="match status" value="1"/>
</dbReference>
<evidence type="ECO:0000256" key="7">
    <source>
        <dbReference type="ARBA" id="ARBA00022801"/>
    </source>
</evidence>
<dbReference type="InterPro" id="IPR021130">
    <property type="entry name" value="PRib-ATP_PPHydrolase-like"/>
</dbReference>
<name>A0A382C478_9ZZZZ</name>
<dbReference type="UniPathway" id="UPA00031">
    <property type="reaction ID" value="UER00007"/>
</dbReference>
<dbReference type="Pfam" id="PF01503">
    <property type="entry name" value="PRA-PH"/>
    <property type="match status" value="1"/>
</dbReference>
<dbReference type="GO" id="GO:0004636">
    <property type="term" value="F:phosphoribosyl-ATP diphosphatase activity"/>
    <property type="evidence" value="ECO:0007669"/>
    <property type="project" value="UniProtKB-EC"/>
</dbReference>
<protein>
    <recommendedName>
        <fullName evidence="11">Phosphoribosyl-AMP cyclohydrolase domain-containing protein</fullName>
    </recommendedName>
</protein>
<keyword evidence="8" id="KW-0067">ATP-binding</keyword>
<dbReference type="GO" id="GO:0000105">
    <property type="term" value="P:L-histidine biosynthetic process"/>
    <property type="evidence" value="ECO:0007669"/>
    <property type="project" value="UniProtKB-UniPathway"/>
</dbReference>
<proteinExistence type="inferred from homology"/>
<gene>
    <name evidence="12" type="ORF">METZ01_LOCUS172967</name>
</gene>
<keyword evidence="9" id="KW-0368">Histidine biosynthesis</keyword>
<dbReference type="Gene3D" id="3.10.20.810">
    <property type="entry name" value="Phosphoribosyl-AMP cyclohydrolase"/>
    <property type="match status" value="1"/>
</dbReference>
<feature type="domain" description="Phosphoribosyl-AMP cyclohydrolase" evidence="11">
    <location>
        <begin position="1"/>
        <end position="74"/>
    </location>
</feature>
<dbReference type="GO" id="GO:0005524">
    <property type="term" value="F:ATP binding"/>
    <property type="evidence" value="ECO:0007669"/>
    <property type="project" value="UniProtKB-KW"/>
</dbReference>
<dbReference type="SUPFAM" id="SSF101386">
    <property type="entry name" value="all-alpha NTP pyrophosphatases"/>
    <property type="match status" value="1"/>
</dbReference>
<dbReference type="InterPro" id="IPR008179">
    <property type="entry name" value="HisE"/>
</dbReference>
<evidence type="ECO:0000313" key="12">
    <source>
        <dbReference type="EMBL" id="SVB20113.1"/>
    </source>
</evidence>
<dbReference type="Gene3D" id="1.10.287.1080">
    <property type="entry name" value="MazG-like"/>
    <property type="match status" value="1"/>
</dbReference>
<comment type="pathway">
    <text evidence="3">Amino-acid biosynthesis; L-histidine biosynthesis; L-histidine from 5-phospho-alpha-D-ribose 1-diphosphate: step 3/9.</text>
</comment>
<evidence type="ECO:0000256" key="1">
    <source>
        <dbReference type="ARBA" id="ARBA00000024"/>
    </source>
</evidence>
<evidence type="ECO:0000256" key="4">
    <source>
        <dbReference type="ARBA" id="ARBA00005204"/>
    </source>
</evidence>
<keyword evidence="10" id="KW-0511">Multifunctional enzyme</keyword>
<dbReference type="GO" id="GO:0004635">
    <property type="term" value="F:phosphoribosyl-AMP cyclohydrolase activity"/>
    <property type="evidence" value="ECO:0007669"/>
    <property type="project" value="UniProtKB-EC"/>
</dbReference>
<keyword evidence="7" id="KW-0378">Hydrolase</keyword>
<dbReference type="NCBIfam" id="TIGR03188">
    <property type="entry name" value="histidine_hisI"/>
    <property type="match status" value="1"/>
</dbReference>
<dbReference type="InterPro" id="IPR002496">
    <property type="entry name" value="PRib_AMP_CycHydrolase_dom"/>
</dbReference>
<evidence type="ECO:0000259" key="11">
    <source>
        <dbReference type="Pfam" id="PF01502"/>
    </source>
</evidence>
<evidence type="ECO:0000256" key="9">
    <source>
        <dbReference type="ARBA" id="ARBA00023102"/>
    </source>
</evidence>
<dbReference type="PANTHER" id="PTHR42945">
    <property type="entry name" value="HISTIDINE BIOSYNTHESIS BIFUNCTIONAL PROTEIN"/>
    <property type="match status" value="1"/>
</dbReference>
<comment type="catalytic activity">
    <reaction evidence="2">
        <text>1-(5-phospho-beta-D-ribosyl)-ATP + H2O = 1-(5-phospho-beta-D-ribosyl)-5'-AMP + diphosphate + H(+)</text>
        <dbReference type="Rhea" id="RHEA:22828"/>
        <dbReference type="ChEBI" id="CHEBI:15377"/>
        <dbReference type="ChEBI" id="CHEBI:15378"/>
        <dbReference type="ChEBI" id="CHEBI:33019"/>
        <dbReference type="ChEBI" id="CHEBI:59457"/>
        <dbReference type="ChEBI" id="CHEBI:73183"/>
        <dbReference type="EC" id="3.6.1.31"/>
    </reaction>
</comment>
<keyword evidence="6" id="KW-0547">Nucleotide-binding</keyword>
<dbReference type="Pfam" id="PF01502">
    <property type="entry name" value="PRA-CH"/>
    <property type="match status" value="1"/>
</dbReference>
<comment type="pathway">
    <text evidence="4">Amino-acid biosynthesis; L-histidine biosynthesis; L-histidine from 5-phospho-alpha-D-ribose 1-diphosphate: step 2/9.</text>
</comment>
<dbReference type="HAMAP" id="MF_01020">
    <property type="entry name" value="HisE"/>
    <property type="match status" value="1"/>
</dbReference>
<reference evidence="12" key="1">
    <citation type="submission" date="2018-05" db="EMBL/GenBank/DDBJ databases">
        <authorList>
            <person name="Lanie J.A."/>
            <person name="Ng W.-L."/>
            <person name="Kazmierczak K.M."/>
            <person name="Andrzejewski T.M."/>
            <person name="Davidsen T.M."/>
            <person name="Wayne K.J."/>
            <person name="Tettelin H."/>
            <person name="Glass J.I."/>
            <person name="Rusch D."/>
            <person name="Podicherti R."/>
            <person name="Tsui H.-C.T."/>
            <person name="Winkler M.E."/>
        </authorList>
    </citation>
    <scope>NUCLEOTIDE SEQUENCE</scope>
</reference>
<evidence type="ECO:0000256" key="6">
    <source>
        <dbReference type="ARBA" id="ARBA00022741"/>
    </source>
</evidence>
<evidence type="ECO:0000256" key="2">
    <source>
        <dbReference type="ARBA" id="ARBA00001460"/>
    </source>
</evidence>
<evidence type="ECO:0000256" key="8">
    <source>
        <dbReference type="ARBA" id="ARBA00022840"/>
    </source>
</evidence>
<evidence type="ECO:0000256" key="3">
    <source>
        <dbReference type="ARBA" id="ARBA00005169"/>
    </source>
</evidence>